<feature type="binding site" evidence="8">
    <location>
        <begin position="39"/>
        <end position="41"/>
    </location>
    <ligand>
        <name>S-adenosyl-L-methionine</name>
        <dbReference type="ChEBI" id="CHEBI:59789"/>
    </ligand>
</feature>
<evidence type="ECO:0000256" key="6">
    <source>
        <dbReference type="ARBA" id="ARBA00023014"/>
    </source>
</evidence>
<keyword evidence="4 8" id="KW-0460">Magnesium</keyword>
<comment type="subunit">
    <text evidence="8">Homodimer.</text>
</comment>
<comment type="similarity">
    <text evidence="8">Belongs to the radical SAM superfamily. 7-carboxy-7-deazaguanine synthase family.</text>
</comment>
<keyword evidence="3 8" id="KW-0479">Metal-binding</keyword>
<keyword evidence="6 8" id="KW-0411">Iron-sulfur</keyword>
<comment type="catalytic activity">
    <reaction evidence="8">
        <text>6-carboxy-5,6,7,8-tetrahydropterin + H(+) = 7-carboxy-7-carbaguanine + NH4(+)</text>
        <dbReference type="Rhea" id="RHEA:27974"/>
        <dbReference type="ChEBI" id="CHEBI:15378"/>
        <dbReference type="ChEBI" id="CHEBI:28938"/>
        <dbReference type="ChEBI" id="CHEBI:61032"/>
        <dbReference type="ChEBI" id="CHEBI:61036"/>
        <dbReference type="EC" id="4.3.99.3"/>
    </reaction>
</comment>
<evidence type="ECO:0000256" key="1">
    <source>
        <dbReference type="ARBA" id="ARBA00022485"/>
    </source>
</evidence>
<evidence type="ECO:0000259" key="9">
    <source>
        <dbReference type="PROSITE" id="PS51918"/>
    </source>
</evidence>
<keyword evidence="1 8" id="KW-0004">4Fe-4S</keyword>
<dbReference type="AlphaFoldDB" id="A0A932FY38"/>
<dbReference type="GO" id="GO:0016840">
    <property type="term" value="F:carbon-nitrogen lyase activity"/>
    <property type="evidence" value="ECO:0007669"/>
    <property type="project" value="UniProtKB-UniRule"/>
</dbReference>
<dbReference type="HAMAP" id="MF_00917">
    <property type="entry name" value="QueE"/>
    <property type="match status" value="1"/>
</dbReference>
<dbReference type="PANTHER" id="PTHR42836">
    <property type="entry name" value="7-CARBOXY-7-DEAZAGUANINE SYNTHASE"/>
    <property type="match status" value="1"/>
</dbReference>
<feature type="binding site" evidence="8">
    <location>
        <position position="42"/>
    </location>
    <ligand>
        <name>Mg(2+)</name>
        <dbReference type="ChEBI" id="CHEBI:18420"/>
    </ligand>
</feature>
<feature type="binding site" evidence="8">
    <location>
        <position position="33"/>
    </location>
    <ligand>
        <name>[4Fe-4S] cluster</name>
        <dbReference type="ChEBI" id="CHEBI:49883"/>
        <note>4Fe-4S-S-AdoMet</note>
    </ligand>
</feature>
<dbReference type="InterPro" id="IPR013785">
    <property type="entry name" value="Aldolase_TIM"/>
</dbReference>
<dbReference type="GO" id="GO:0051539">
    <property type="term" value="F:4 iron, 4 sulfur cluster binding"/>
    <property type="evidence" value="ECO:0007669"/>
    <property type="project" value="UniProtKB-UniRule"/>
</dbReference>
<dbReference type="CDD" id="cd01335">
    <property type="entry name" value="Radical_SAM"/>
    <property type="match status" value="1"/>
</dbReference>
<name>A0A932FY38_UNCTE</name>
<evidence type="ECO:0000313" key="11">
    <source>
        <dbReference type="Proteomes" id="UP000769766"/>
    </source>
</evidence>
<dbReference type="PIRSF" id="PIRSF000370">
    <property type="entry name" value="QueE"/>
    <property type="match status" value="1"/>
</dbReference>
<evidence type="ECO:0000256" key="5">
    <source>
        <dbReference type="ARBA" id="ARBA00023004"/>
    </source>
</evidence>
<feature type="binding site" evidence="8">
    <location>
        <position position="40"/>
    </location>
    <ligand>
        <name>[4Fe-4S] cluster</name>
        <dbReference type="ChEBI" id="CHEBI:49883"/>
        <note>4Fe-4S-S-AdoMet</note>
    </ligand>
</feature>
<dbReference type="EMBL" id="JACPRF010000428">
    <property type="protein sequence ID" value="MBI2877992.1"/>
    <property type="molecule type" value="Genomic_DNA"/>
</dbReference>
<dbReference type="GO" id="GO:1904047">
    <property type="term" value="F:S-adenosyl-L-methionine binding"/>
    <property type="evidence" value="ECO:0007669"/>
    <property type="project" value="UniProtKB-UniRule"/>
</dbReference>
<feature type="binding site" evidence="8">
    <location>
        <position position="74"/>
    </location>
    <ligand>
        <name>S-adenosyl-L-methionine</name>
        <dbReference type="ChEBI" id="CHEBI:59789"/>
    </ligand>
</feature>
<comment type="function">
    <text evidence="8">Catalyzes the complex heterocyclic radical-mediated conversion of 6-carboxy-5,6,7,8-tetrahydropterin (CPH4) to 7-carboxy-7-deazaguanine (CDG), a step common to the biosynthetic pathways of all 7-deazapurine-containing compounds.</text>
</comment>
<comment type="cofactor">
    <cofactor evidence="8">
        <name>[4Fe-4S] cluster</name>
        <dbReference type="ChEBI" id="CHEBI:49883"/>
    </cofactor>
    <text evidence="8">Binds 1 [4Fe-4S] cluster. The cluster is coordinated with 3 cysteines and an exchangeable S-adenosyl-L-methionine.</text>
</comment>
<feature type="domain" description="Radical SAM core" evidence="9">
    <location>
        <begin position="20"/>
        <end position="210"/>
    </location>
</feature>
<reference evidence="10" key="1">
    <citation type="submission" date="2020-07" db="EMBL/GenBank/DDBJ databases">
        <title>Huge and variable diversity of episymbiotic CPR bacteria and DPANN archaea in groundwater ecosystems.</title>
        <authorList>
            <person name="He C.Y."/>
            <person name="Keren R."/>
            <person name="Whittaker M."/>
            <person name="Farag I.F."/>
            <person name="Doudna J."/>
            <person name="Cate J.H.D."/>
            <person name="Banfield J.F."/>
        </authorList>
    </citation>
    <scope>NUCLEOTIDE SEQUENCE</scope>
    <source>
        <strain evidence="10">NC_groundwater_672_Ag_B-0.1um_62_36</strain>
    </source>
</reference>
<comment type="caution">
    <text evidence="10">The sequence shown here is derived from an EMBL/GenBank/DDBJ whole genome shotgun (WGS) entry which is preliminary data.</text>
</comment>
<dbReference type="Gene3D" id="3.20.20.70">
    <property type="entry name" value="Aldolase class I"/>
    <property type="match status" value="1"/>
</dbReference>
<accession>A0A932FY38</accession>
<evidence type="ECO:0000256" key="8">
    <source>
        <dbReference type="HAMAP-Rule" id="MF_00917"/>
    </source>
</evidence>
<organism evidence="10 11">
    <name type="scientific">Tectimicrobiota bacterium</name>
    <dbReference type="NCBI Taxonomy" id="2528274"/>
    <lineage>
        <taxon>Bacteria</taxon>
        <taxon>Pseudomonadati</taxon>
        <taxon>Nitrospinota/Tectimicrobiota group</taxon>
        <taxon>Candidatus Tectimicrobiota</taxon>
    </lineage>
</organism>
<dbReference type="InterPro" id="IPR024924">
    <property type="entry name" value="7-CO-7-deazaguanine_synth-like"/>
</dbReference>
<dbReference type="InterPro" id="IPR058240">
    <property type="entry name" value="rSAM_sf"/>
</dbReference>
<evidence type="ECO:0000256" key="4">
    <source>
        <dbReference type="ARBA" id="ARBA00022842"/>
    </source>
</evidence>
<protein>
    <recommendedName>
        <fullName evidence="8">7-carboxy-7-deazaguanine synthase</fullName>
        <shortName evidence="8">CDG synthase</shortName>
        <ecNumber evidence="8">4.3.99.3</ecNumber>
    </recommendedName>
    <alternativeName>
        <fullName evidence="8">Queuosine biosynthesis protein QueE</fullName>
    </alternativeName>
</protein>
<comment type="cofactor">
    <cofactor evidence="8">
        <name>S-adenosyl-L-methionine</name>
        <dbReference type="ChEBI" id="CHEBI:59789"/>
    </cofactor>
    <text evidence="8">Binds 1 S-adenosyl-L-methionine per subunit.</text>
</comment>
<dbReference type="GO" id="GO:0008616">
    <property type="term" value="P:tRNA queuosine(34) biosynthetic process"/>
    <property type="evidence" value="ECO:0007669"/>
    <property type="project" value="UniProtKB-UniRule"/>
</dbReference>
<keyword evidence="8" id="KW-0671">Queuosine biosynthesis</keyword>
<feature type="binding site" evidence="8">
    <location>
        <position position="37"/>
    </location>
    <ligand>
        <name>[4Fe-4S] cluster</name>
        <dbReference type="ChEBI" id="CHEBI:49883"/>
        <note>4Fe-4S-S-AdoMet</note>
    </ligand>
</feature>
<dbReference type="Pfam" id="PF04055">
    <property type="entry name" value="Radical_SAM"/>
    <property type="match status" value="1"/>
</dbReference>
<feature type="binding site" evidence="8">
    <location>
        <begin position="14"/>
        <end position="16"/>
    </location>
    <ligand>
        <name>substrate</name>
    </ligand>
</feature>
<dbReference type="EC" id="4.3.99.3" evidence="8"/>
<evidence type="ECO:0000313" key="10">
    <source>
        <dbReference type="EMBL" id="MBI2877992.1"/>
    </source>
</evidence>
<dbReference type="Proteomes" id="UP000769766">
    <property type="component" value="Unassembled WGS sequence"/>
</dbReference>
<evidence type="ECO:0000256" key="3">
    <source>
        <dbReference type="ARBA" id="ARBA00022723"/>
    </source>
</evidence>
<proteinExistence type="inferred from homology"/>
<gene>
    <name evidence="8" type="primary">queE</name>
    <name evidence="10" type="ORF">HYY20_14035</name>
</gene>
<feature type="binding site" evidence="8">
    <location>
        <position position="72"/>
    </location>
    <ligand>
        <name>substrate</name>
    </ligand>
</feature>
<keyword evidence="7 8" id="KW-0456">Lyase</keyword>
<evidence type="ECO:0000256" key="7">
    <source>
        <dbReference type="ARBA" id="ARBA00023239"/>
    </source>
</evidence>
<dbReference type="SUPFAM" id="SSF102114">
    <property type="entry name" value="Radical SAM enzymes"/>
    <property type="match status" value="1"/>
</dbReference>
<sequence length="210" mass="23874">MAISLRVNELFYSIQGESSYAGWPCIFVRLAGCNLRCAYCDSAYAFDQGREMTVEEIVAEVSCLAGRLVEVTGGEPLLQAGVYPLVEQWLEQGYRVLVETNGSLDVGRLDPRAVKILDLKCPDSGMSDQICWENLERLTSQDEIKLVLSSRRDYEWAREVMRVHSLPQRCTVLLSAALPRLDPNQVARWILEDRLPVRLQLQLHKYLGIR</sequence>
<comment type="cofactor">
    <cofactor evidence="8">
        <name>Mg(2+)</name>
        <dbReference type="ChEBI" id="CHEBI:18420"/>
    </cofactor>
</comment>
<dbReference type="InterPro" id="IPR007197">
    <property type="entry name" value="rSAM"/>
</dbReference>
<evidence type="ECO:0000256" key="2">
    <source>
        <dbReference type="ARBA" id="ARBA00022691"/>
    </source>
</evidence>
<dbReference type="SFLD" id="SFLDS00029">
    <property type="entry name" value="Radical_SAM"/>
    <property type="match status" value="1"/>
</dbReference>
<dbReference type="GO" id="GO:0000287">
    <property type="term" value="F:magnesium ion binding"/>
    <property type="evidence" value="ECO:0007669"/>
    <property type="project" value="UniProtKB-UniRule"/>
</dbReference>
<comment type="caution">
    <text evidence="8">Lacks conserved residue(s) required for the propagation of feature annotation.</text>
</comment>
<dbReference type="PANTHER" id="PTHR42836:SF1">
    <property type="entry name" value="7-CARBOXY-7-DEAZAGUANINE SYNTHASE"/>
    <property type="match status" value="1"/>
</dbReference>
<dbReference type="PROSITE" id="PS51918">
    <property type="entry name" value="RADICAL_SAM"/>
    <property type="match status" value="1"/>
</dbReference>
<keyword evidence="2 8" id="KW-0949">S-adenosyl-L-methionine</keyword>
<comment type="pathway">
    <text evidence="8">Purine metabolism; 7-cyano-7-deazaguanine biosynthesis.</text>
</comment>
<feature type="binding site" evidence="8">
    <location>
        <position position="29"/>
    </location>
    <ligand>
        <name>substrate</name>
    </ligand>
</feature>
<keyword evidence="5 8" id="KW-0408">Iron</keyword>